<feature type="compositionally biased region" description="Basic and acidic residues" evidence="1">
    <location>
        <begin position="21"/>
        <end position="30"/>
    </location>
</feature>
<evidence type="ECO:0000313" key="3">
    <source>
        <dbReference type="Proteomes" id="UP000028999"/>
    </source>
</evidence>
<dbReference type="Gramene" id="CDY52179">
    <property type="protein sequence ID" value="CDY52179"/>
    <property type="gene ID" value="GSBRNA2T00005031001"/>
</dbReference>
<organism evidence="2 3">
    <name type="scientific">Brassica napus</name>
    <name type="common">Rape</name>
    <dbReference type="NCBI Taxonomy" id="3708"/>
    <lineage>
        <taxon>Eukaryota</taxon>
        <taxon>Viridiplantae</taxon>
        <taxon>Streptophyta</taxon>
        <taxon>Embryophyta</taxon>
        <taxon>Tracheophyta</taxon>
        <taxon>Spermatophyta</taxon>
        <taxon>Magnoliopsida</taxon>
        <taxon>eudicotyledons</taxon>
        <taxon>Gunneridae</taxon>
        <taxon>Pentapetalae</taxon>
        <taxon>rosids</taxon>
        <taxon>malvids</taxon>
        <taxon>Brassicales</taxon>
        <taxon>Brassicaceae</taxon>
        <taxon>Brassiceae</taxon>
        <taxon>Brassica</taxon>
    </lineage>
</organism>
<proteinExistence type="predicted"/>
<dbReference type="Proteomes" id="UP000028999">
    <property type="component" value="Unassembled WGS sequence"/>
</dbReference>
<dbReference type="EMBL" id="LK033063">
    <property type="protein sequence ID" value="CDY52179.1"/>
    <property type="molecule type" value="Genomic_DNA"/>
</dbReference>
<dbReference type="AlphaFoldDB" id="A0A078IRV5"/>
<dbReference type="PaxDb" id="3708-A0A078IRV5"/>
<evidence type="ECO:0000313" key="2">
    <source>
        <dbReference type="EMBL" id="CDY52179.1"/>
    </source>
</evidence>
<evidence type="ECO:0000256" key="1">
    <source>
        <dbReference type="SAM" id="MobiDB-lite"/>
    </source>
</evidence>
<reference evidence="2 3" key="1">
    <citation type="journal article" date="2014" name="Science">
        <title>Plant genetics. Early allopolyploid evolution in the post-Neolithic Brassica napus oilseed genome.</title>
        <authorList>
            <person name="Chalhoub B."/>
            <person name="Denoeud F."/>
            <person name="Liu S."/>
            <person name="Parkin I.A."/>
            <person name="Tang H."/>
            <person name="Wang X."/>
            <person name="Chiquet J."/>
            <person name="Belcram H."/>
            <person name="Tong C."/>
            <person name="Samans B."/>
            <person name="Correa M."/>
            <person name="Da Silva C."/>
            <person name="Just J."/>
            <person name="Falentin C."/>
            <person name="Koh C.S."/>
            <person name="Le Clainche I."/>
            <person name="Bernard M."/>
            <person name="Bento P."/>
            <person name="Noel B."/>
            <person name="Labadie K."/>
            <person name="Alberti A."/>
            <person name="Charles M."/>
            <person name="Arnaud D."/>
            <person name="Guo H."/>
            <person name="Daviaud C."/>
            <person name="Alamery S."/>
            <person name="Jabbari K."/>
            <person name="Zhao M."/>
            <person name="Edger P.P."/>
            <person name="Chelaifa H."/>
            <person name="Tack D."/>
            <person name="Lassalle G."/>
            <person name="Mestiri I."/>
            <person name="Schnel N."/>
            <person name="Le Paslier M.C."/>
            <person name="Fan G."/>
            <person name="Renault V."/>
            <person name="Bayer P.E."/>
            <person name="Golicz A.A."/>
            <person name="Manoli S."/>
            <person name="Lee T.H."/>
            <person name="Thi V.H."/>
            <person name="Chalabi S."/>
            <person name="Hu Q."/>
            <person name="Fan C."/>
            <person name="Tollenaere R."/>
            <person name="Lu Y."/>
            <person name="Battail C."/>
            <person name="Shen J."/>
            <person name="Sidebottom C.H."/>
            <person name="Wang X."/>
            <person name="Canaguier A."/>
            <person name="Chauveau A."/>
            <person name="Berard A."/>
            <person name="Deniot G."/>
            <person name="Guan M."/>
            <person name="Liu Z."/>
            <person name="Sun F."/>
            <person name="Lim Y.P."/>
            <person name="Lyons E."/>
            <person name="Town C.D."/>
            <person name="Bancroft I."/>
            <person name="Wang X."/>
            <person name="Meng J."/>
            <person name="Ma J."/>
            <person name="Pires J.C."/>
            <person name="King G.J."/>
            <person name="Brunel D."/>
            <person name="Delourme R."/>
            <person name="Renard M."/>
            <person name="Aury J.M."/>
            <person name="Adams K.L."/>
            <person name="Batley J."/>
            <person name="Snowdon R.J."/>
            <person name="Tost J."/>
            <person name="Edwards D."/>
            <person name="Zhou Y."/>
            <person name="Hua W."/>
            <person name="Sharpe A.G."/>
            <person name="Paterson A.H."/>
            <person name="Guan C."/>
            <person name="Wincker P."/>
        </authorList>
    </citation>
    <scope>NUCLEOTIDE SEQUENCE [LARGE SCALE GENOMIC DNA]</scope>
    <source>
        <strain evidence="3">cv. Darmor-bzh</strain>
    </source>
</reference>
<sequence length="44" mass="4836">MRIANALASPRKRVAAKISTRHGDNSKQPESKVSSNQHLGHQKT</sequence>
<accession>A0A078IRV5</accession>
<keyword evidence="3" id="KW-1185">Reference proteome</keyword>
<gene>
    <name evidence="2" type="primary">BnaAnng11200D</name>
    <name evidence="2" type="ORF">GSBRNA2T00005031001</name>
</gene>
<feature type="compositionally biased region" description="Polar residues" evidence="1">
    <location>
        <begin position="31"/>
        <end position="44"/>
    </location>
</feature>
<feature type="region of interest" description="Disordered" evidence="1">
    <location>
        <begin position="1"/>
        <end position="44"/>
    </location>
</feature>
<protein>
    <submittedName>
        <fullName evidence="2">BnaAnng11200D protein</fullName>
    </submittedName>
</protein>
<name>A0A078IRV5_BRANA</name>